<feature type="compositionally biased region" description="Basic and acidic residues" evidence="1">
    <location>
        <begin position="95"/>
        <end position="107"/>
    </location>
</feature>
<evidence type="ECO:0000313" key="2">
    <source>
        <dbReference type="EMBL" id="PWI74719.1"/>
    </source>
</evidence>
<gene>
    <name evidence="2" type="ORF">PCL_08033</name>
</gene>
<reference evidence="2 3" key="1">
    <citation type="journal article" date="2016" name="Front. Microbiol.">
        <title>Genome and transcriptome sequences reveal the specific parasitism of the nematophagous Purpureocillium lilacinum 36-1.</title>
        <authorList>
            <person name="Xie J."/>
            <person name="Li S."/>
            <person name="Mo C."/>
            <person name="Xiao X."/>
            <person name="Peng D."/>
            <person name="Wang G."/>
            <person name="Xiao Y."/>
        </authorList>
    </citation>
    <scope>NUCLEOTIDE SEQUENCE [LARGE SCALE GENOMIC DNA]</scope>
    <source>
        <strain evidence="2 3">36-1</strain>
    </source>
</reference>
<dbReference type="Proteomes" id="UP000245956">
    <property type="component" value="Unassembled WGS sequence"/>
</dbReference>
<name>A0A2U3EJN8_PURLI</name>
<dbReference type="AlphaFoldDB" id="A0A2U3EJN8"/>
<proteinExistence type="predicted"/>
<dbReference type="EMBL" id="LCWV01000003">
    <property type="protein sequence ID" value="PWI74719.1"/>
    <property type="molecule type" value="Genomic_DNA"/>
</dbReference>
<evidence type="ECO:0000313" key="3">
    <source>
        <dbReference type="Proteomes" id="UP000245956"/>
    </source>
</evidence>
<protein>
    <submittedName>
        <fullName evidence="2">Uncharacterized protein</fullName>
    </submittedName>
</protein>
<comment type="caution">
    <text evidence="2">The sequence shown here is derived from an EMBL/GenBank/DDBJ whole genome shotgun (WGS) entry which is preliminary data.</text>
</comment>
<sequence length="353" mass="38758">MTIDGGAELVRPVETEAAGETLGAQELGGKQLSGRQQRIDGRGHLDSRAAALGWLEQAPTHSSSRPNLHYDRCLRQRTWDRVLPGAQLEYGPEAPRQRRGQDHPRPLKIDCYSWQPPQPHHSPRSKVLTGHWAGEKLCLEGPAVRARQRRSLFSVSSPLARVPHLRLTLATAQPSATQPTRGNTHEAFIVTTTQASRLLSPAVSRDQPSTSKTRIRVRALVARPSVAIMVCAKCQKLSKGTTLATPEVKKKSEMYYGSPASSSKAAGANKSTTLAQSGIGKAGDRDQRQTCLFANTSPEQALVQVGQKSIRPVLELVFEMQNQNHSGTHFLPYLRIQKRWYGGSCIFVASSLR</sequence>
<organism evidence="2 3">
    <name type="scientific">Purpureocillium lilacinum</name>
    <name type="common">Paecilomyces lilacinus</name>
    <dbReference type="NCBI Taxonomy" id="33203"/>
    <lineage>
        <taxon>Eukaryota</taxon>
        <taxon>Fungi</taxon>
        <taxon>Dikarya</taxon>
        <taxon>Ascomycota</taxon>
        <taxon>Pezizomycotina</taxon>
        <taxon>Sordariomycetes</taxon>
        <taxon>Hypocreomycetidae</taxon>
        <taxon>Hypocreales</taxon>
        <taxon>Ophiocordycipitaceae</taxon>
        <taxon>Purpureocillium</taxon>
    </lineage>
</organism>
<evidence type="ECO:0000256" key="1">
    <source>
        <dbReference type="SAM" id="MobiDB-lite"/>
    </source>
</evidence>
<accession>A0A2U3EJN8</accession>
<feature type="region of interest" description="Disordered" evidence="1">
    <location>
        <begin position="86"/>
        <end position="107"/>
    </location>
</feature>